<keyword evidence="1" id="KW-0010">Activator</keyword>
<accession>A0ABW6A5S4</accession>
<dbReference type="Pfam" id="PF02805">
    <property type="entry name" value="Ada_Zn_binding"/>
    <property type="match status" value="1"/>
</dbReference>
<evidence type="ECO:0000313" key="4">
    <source>
        <dbReference type="Proteomes" id="UP001597511"/>
    </source>
</evidence>
<sequence>MIHHIDMGRTVEERKKAIGALIRKGKVKFGGYRKTKIYGLLTCSSGKRMKVENRVFFKDETEAFNSGYRPCGHCMREEYKQWKRGKRSNL</sequence>
<evidence type="ECO:0000256" key="1">
    <source>
        <dbReference type="ARBA" id="ARBA00023159"/>
    </source>
</evidence>
<name>A0ABW6A5S4_9BACT</name>
<proteinExistence type="predicted"/>
<dbReference type="RefSeq" id="WP_386098921.1">
    <property type="nucleotide sequence ID" value="NZ_JBHUOZ010000003.1"/>
</dbReference>
<evidence type="ECO:0000259" key="2">
    <source>
        <dbReference type="Pfam" id="PF02805"/>
    </source>
</evidence>
<comment type="caution">
    <text evidence="3">The sequence shown here is derived from an EMBL/GenBank/DDBJ whole genome shotgun (WGS) entry which is preliminary data.</text>
</comment>
<feature type="domain" description="Ada DNA repair metal-binding" evidence="2">
    <location>
        <begin position="30"/>
        <end position="75"/>
    </location>
</feature>
<keyword evidence="4" id="KW-1185">Reference proteome</keyword>
<gene>
    <name evidence="3" type="ORF">ACFS6H_12225</name>
</gene>
<reference evidence="4" key="1">
    <citation type="journal article" date="2019" name="Int. J. Syst. Evol. Microbiol.">
        <title>The Global Catalogue of Microorganisms (GCM) 10K type strain sequencing project: providing services to taxonomists for standard genome sequencing and annotation.</title>
        <authorList>
            <consortium name="The Broad Institute Genomics Platform"/>
            <consortium name="The Broad Institute Genome Sequencing Center for Infectious Disease"/>
            <person name="Wu L."/>
            <person name="Ma J."/>
        </authorList>
    </citation>
    <scope>NUCLEOTIDE SEQUENCE [LARGE SCALE GENOMIC DNA]</scope>
    <source>
        <strain evidence="4">KCTC 23299</strain>
    </source>
</reference>
<dbReference type="Gene3D" id="3.40.10.10">
    <property type="entry name" value="DNA Methylphosphotriester Repair Domain"/>
    <property type="match status" value="1"/>
</dbReference>
<dbReference type="EMBL" id="JBHUOZ010000003">
    <property type="protein sequence ID" value="MFD2920484.1"/>
    <property type="molecule type" value="Genomic_DNA"/>
</dbReference>
<protein>
    <submittedName>
        <fullName evidence="3">Ada metal-binding domain-containing protein</fullName>
    </submittedName>
</protein>
<dbReference type="InterPro" id="IPR035451">
    <property type="entry name" value="Ada-like_dom_sf"/>
</dbReference>
<dbReference type="InterPro" id="IPR004026">
    <property type="entry name" value="Ada_DNA_repair_Zn-bd"/>
</dbReference>
<dbReference type="Proteomes" id="UP001597511">
    <property type="component" value="Unassembled WGS sequence"/>
</dbReference>
<organism evidence="3 4">
    <name type="scientific">Terrimonas rubra</name>
    <dbReference type="NCBI Taxonomy" id="1035890"/>
    <lineage>
        <taxon>Bacteria</taxon>
        <taxon>Pseudomonadati</taxon>
        <taxon>Bacteroidota</taxon>
        <taxon>Chitinophagia</taxon>
        <taxon>Chitinophagales</taxon>
        <taxon>Chitinophagaceae</taxon>
        <taxon>Terrimonas</taxon>
    </lineage>
</organism>
<evidence type="ECO:0000313" key="3">
    <source>
        <dbReference type="EMBL" id="MFD2920484.1"/>
    </source>
</evidence>
<dbReference type="SUPFAM" id="SSF57884">
    <property type="entry name" value="Ada DNA repair protein, N-terminal domain (N-Ada 10)"/>
    <property type="match status" value="1"/>
</dbReference>